<dbReference type="CDD" id="cd00112">
    <property type="entry name" value="LDLa"/>
    <property type="match status" value="1"/>
</dbReference>
<dbReference type="GO" id="GO:0016810">
    <property type="term" value="F:hydrolase activity, acting on carbon-nitrogen (but not peptide) bonds"/>
    <property type="evidence" value="ECO:0007669"/>
    <property type="project" value="InterPro"/>
</dbReference>
<dbReference type="PROSITE" id="PS50068">
    <property type="entry name" value="LDLRA_2"/>
    <property type="match status" value="1"/>
</dbReference>
<dbReference type="SMART" id="SM00192">
    <property type="entry name" value="LDLa"/>
    <property type="match status" value="1"/>
</dbReference>
<dbReference type="InterPro" id="IPR002509">
    <property type="entry name" value="NODB_dom"/>
</dbReference>
<dbReference type="InterPro" id="IPR011330">
    <property type="entry name" value="Glyco_hydro/deAcase_b/a-brl"/>
</dbReference>
<dbReference type="InterPro" id="IPR036055">
    <property type="entry name" value="LDL_receptor-like_sf"/>
</dbReference>
<dbReference type="PANTHER" id="PTHR45985:SF5">
    <property type="entry name" value="CHITIN AND LDLR BINDING DEACETYLASE 3"/>
    <property type="match status" value="1"/>
</dbReference>
<dbReference type="GO" id="GO:0005975">
    <property type="term" value="P:carbohydrate metabolic process"/>
    <property type="evidence" value="ECO:0007669"/>
    <property type="project" value="InterPro"/>
</dbReference>
<dbReference type="Pfam" id="PF01522">
    <property type="entry name" value="Polysacc_deac_1"/>
    <property type="match status" value="1"/>
</dbReference>
<dbReference type="Gene3D" id="3.20.20.370">
    <property type="entry name" value="Glycoside hydrolase/deacetylase"/>
    <property type="match status" value="1"/>
</dbReference>
<dbReference type="InterPro" id="IPR052740">
    <property type="entry name" value="CE4"/>
</dbReference>
<dbReference type="Proteomes" id="UP000678499">
    <property type="component" value="Unassembled WGS sequence"/>
</dbReference>
<dbReference type="PROSITE" id="PS01209">
    <property type="entry name" value="LDLRA_1"/>
    <property type="match status" value="1"/>
</dbReference>
<accession>A0A7R9GE68</accession>
<dbReference type="OrthoDB" id="504708at2759"/>
<dbReference type="Gene3D" id="4.10.400.10">
    <property type="entry name" value="Low-density Lipoprotein Receptor"/>
    <property type="match status" value="1"/>
</dbReference>
<evidence type="ECO:0000256" key="1">
    <source>
        <dbReference type="ARBA" id="ARBA00023157"/>
    </source>
</evidence>
<name>A0A7R9GE68_9CRUS</name>
<proteinExistence type="predicted"/>
<dbReference type="InterPro" id="IPR023415">
    <property type="entry name" value="LDLR_class-A_CS"/>
</dbReference>
<keyword evidence="1 2" id="KW-1015">Disulfide bond</keyword>
<dbReference type="SUPFAM" id="SSF88713">
    <property type="entry name" value="Glycoside hydrolase/deacetylase"/>
    <property type="match status" value="1"/>
</dbReference>
<gene>
    <name evidence="4" type="ORF">NMOB1V02_LOCUS6829</name>
</gene>
<dbReference type="PANTHER" id="PTHR45985">
    <property type="match status" value="1"/>
</dbReference>
<evidence type="ECO:0000256" key="2">
    <source>
        <dbReference type="PROSITE-ProRule" id="PRU00124"/>
    </source>
</evidence>
<sequence>MNSSKEATTPRPLLSTEVPICAQYDHLACADRTCLPKDHFCDGIPDCEDKSDEGWCDANHDPNAAASCNMQNCSLPDCFCSRDGTLIPGNLPVSQVPQMVVITFDDAVNSDNWPLYERLFNGERKNPNGCPIHASFFLSHEYTNYAMVQKLWNAGHEIGVHSITHRTPERWWGENATIEDWFDEMVGMANIVNRFGGIAMEDLRGIRVPFLRVGWNRQFLMMREFGFVYDTSMTAPPSDPPLWPYTLDYRAPHDCLGPSQMCPSRSFPGIWEMVMNQLKAGVQISPKKNGDNGAFCTPYRLLCLYCTRVAWGDIYSHSKLSSVLAGDICSTQDTY</sequence>
<organism evidence="4">
    <name type="scientific">Notodromas monacha</name>
    <dbReference type="NCBI Taxonomy" id="399045"/>
    <lineage>
        <taxon>Eukaryota</taxon>
        <taxon>Metazoa</taxon>
        <taxon>Ecdysozoa</taxon>
        <taxon>Arthropoda</taxon>
        <taxon>Crustacea</taxon>
        <taxon>Oligostraca</taxon>
        <taxon>Ostracoda</taxon>
        <taxon>Podocopa</taxon>
        <taxon>Podocopida</taxon>
        <taxon>Cypridocopina</taxon>
        <taxon>Cypridoidea</taxon>
        <taxon>Cyprididae</taxon>
        <taxon>Notodromas</taxon>
    </lineage>
</organism>
<dbReference type="InterPro" id="IPR002172">
    <property type="entry name" value="LDrepeatLR_classA_rpt"/>
</dbReference>
<dbReference type="Pfam" id="PF00057">
    <property type="entry name" value="Ldl_recept_a"/>
    <property type="match status" value="1"/>
</dbReference>
<comment type="caution">
    <text evidence="2">Lacks conserved residue(s) required for the propagation of feature annotation.</text>
</comment>
<keyword evidence="5" id="KW-1185">Reference proteome</keyword>
<feature type="domain" description="NodB homology" evidence="3">
    <location>
        <begin position="97"/>
        <end position="170"/>
    </location>
</feature>
<protein>
    <recommendedName>
        <fullName evidence="3">NodB homology domain-containing protein</fullName>
    </recommendedName>
</protein>
<feature type="disulfide bond" evidence="2">
    <location>
        <begin position="41"/>
        <end position="56"/>
    </location>
</feature>
<feature type="disulfide bond" evidence="2">
    <location>
        <begin position="29"/>
        <end position="47"/>
    </location>
</feature>
<evidence type="ECO:0000313" key="4">
    <source>
        <dbReference type="EMBL" id="CAD7279147.1"/>
    </source>
</evidence>
<evidence type="ECO:0000313" key="5">
    <source>
        <dbReference type="Proteomes" id="UP000678499"/>
    </source>
</evidence>
<reference evidence="4" key="1">
    <citation type="submission" date="2020-11" db="EMBL/GenBank/DDBJ databases">
        <authorList>
            <person name="Tran Van P."/>
        </authorList>
    </citation>
    <scope>NUCLEOTIDE SEQUENCE</scope>
</reference>
<dbReference type="SUPFAM" id="SSF57424">
    <property type="entry name" value="LDL receptor-like module"/>
    <property type="match status" value="1"/>
</dbReference>
<dbReference type="AlphaFoldDB" id="A0A7R9GE68"/>
<dbReference type="EMBL" id="OA883544">
    <property type="protein sequence ID" value="CAD7279147.1"/>
    <property type="molecule type" value="Genomic_DNA"/>
</dbReference>
<dbReference type="EMBL" id="CAJPEX010001507">
    <property type="protein sequence ID" value="CAG0919299.1"/>
    <property type="molecule type" value="Genomic_DNA"/>
</dbReference>
<evidence type="ECO:0000259" key="3">
    <source>
        <dbReference type="Pfam" id="PF01522"/>
    </source>
</evidence>